<evidence type="ECO:0000313" key="1">
    <source>
        <dbReference type="EMBL" id="QJR13822.1"/>
    </source>
</evidence>
<reference evidence="1 2" key="1">
    <citation type="submission" date="2020-04" db="EMBL/GenBank/DDBJ databases">
        <title>Usitatibacter rugosus gen. nov., sp. nov. and Usitatibacter palustris sp. nov., novel members of Usitatibacteraceae fam. nov. within the order Nitrosomonadales isolated from soil.</title>
        <authorList>
            <person name="Huber K.J."/>
            <person name="Neumann-Schaal M."/>
            <person name="Geppert A."/>
            <person name="Luckner M."/>
            <person name="Wanner G."/>
            <person name="Overmann J."/>
        </authorList>
    </citation>
    <scope>NUCLEOTIDE SEQUENCE [LARGE SCALE GENOMIC DNA]</scope>
    <source>
        <strain evidence="1 2">Swamp67</strain>
    </source>
</reference>
<keyword evidence="2" id="KW-1185">Reference proteome</keyword>
<organism evidence="1 2">
    <name type="scientific">Usitatibacter palustris</name>
    <dbReference type="NCBI Taxonomy" id="2732487"/>
    <lineage>
        <taxon>Bacteria</taxon>
        <taxon>Pseudomonadati</taxon>
        <taxon>Pseudomonadota</taxon>
        <taxon>Betaproteobacteria</taxon>
        <taxon>Nitrosomonadales</taxon>
        <taxon>Usitatibacteraceae</taxon>
        <taxon>Usitatibacter</taxon>
    </lineage>
</organism>
<name>A0A6M4H3F0_9PROT</name>
<dbReference type="Gene3D" id="3.40.50.1000">
    <property type="entry name" value="HAD superfamily/HAD-like"/>
    <property type="match status" value="1"/>
</dbReference>
<dbReference type="InParanoid" id="A0A6M4H3F0"/>
<gene>
    <name evidence="1" type="ORF">DSM104440_00612</name>
</gene>
<evidence type="ECO:0008006" key="3">
    <source>
        <dbReference type="Google" id="ProtNLM"/>
    </source>
</evidence>
<dbReference type="KEGG" id="upl:DSM104440_00612"/>
<proteinExistence type="predicted"/>
<dbReference type="Proteomes" id="UP000503096">
    <property type="component" value="Chromosome"/>
</dbReference>
<protein>
    <recommendedName>
        <fullName evidence="3">Haloacid dehalogenase-like hydrolase</fullName>
    </recommendedName>
</protein>
<evidence type="ECO:0000313" key="2">
    <source>
        <dbReference type="Proteomes" id="UP000503096"/>
    </source>
</evidence>
<dbReference type="EMBL" id="CP053073">
    <property type="protein sequence ID" value="QJR13822.1"/>
    <property type="molecule type" value="Genomic_DNA"/>
</dbReference>
<dbReference type="InterPro" id="IPR023214">
    <property type="entry name" value="HAD_sf"/>
</dbReference>
<dbReference type="Pfam" id="PF12710">
    <property type="entry name" value="HAD"/>
    <property type="match status" value="1"/>
</dbReference>
<dbReference type="RefSeq" id="WP_171160562.1">
    <property type="nucleotide sequence ID" value="NZ_CP053073.1"/>
</dbReference>
<dbReference type="InterPro" id="IPR036412">
    <property type="entry name" value="HAD-like_sf"/>
</dbReference>
<dbReference type="SUPFAM" id="SSF56784">
    <property type="entry name" value="HAD-like"/>
    <property type="match status" value="1"/>
</dbReference>
<sequence length="291" mass="33235">MAPPFFQNTIALVYDFDGTLSPQPMQEYTVLPKIGVAPAVFWERVNREARETQSDQMLVYMRHILEELERAKVDVKRSDFAAMARRIKYFPGVSTWFGRMNTYVQRKSGRRASLSHYLISAGQKEILEGAAISKHFKQMYASEYHFDHHGVATFPKRLITDTAKTQFLFRINKGKEDVTESINEHMPEEERPIPFQNIIYVGDGMTDVPSMALTTKSGGHAVAVYDGRSQMGKATCVKLLDANRVDFIAEADYRKGSKLSRRVELLLDAIVADIAYRREAWETRQELKGAK</sequence>
<dbReference type="AlphaFoldDB" id="A0A6M4H3F0"/>
<accession>A0A6M4H3F0</accession>